<gene>
    <name evidence="2" type="ORF">SMAC_06456</name>
</gene>
<proteinExistence type="predicted"/>
<dbReference type="OrthoDB" id="5194044at2759"/>
<dbReference type="VEuPathDB" id="FungiDB:SMAC_06456"/>
<evidence type="ECO:0000313" key="2">
    <source>
        <dbReference type="EMBL" id="CCC10603.1"/>
    </source>
</evidence>
<name>F7VYK8_SORMK</name>
<dbReference type="EMBL" id="CABT02000013">
    <property type="protein sequence ID" value="CCC10603.1"/>
    <property type="molecule type" value="Genomic_DNA"/>
</dbReference>
<dbReference type="AlphaFoldDB" id="F7VYK8"/>
<evidence type="ECO:0000256" key="1">
    <source>
        <dbReference type="SAM" id="MobiDB-lite"/>
    </source>
</evidence>
<dbReference type="HOGENOM" id="CLU_641188_0_0_1"/>
<dbReference type="STRING" id="771870.F7VYK8"/>
<feature type="compositionally biased region" description="Polar residues" evidence="1">
    <location>
        <begin position="68"/>
        <end position="78"/>
    </location>
</feature>
<feature type="compositionally biased region" description="Basic and acidic residues" evidence="1">
    <location>
        <begin position="1"/>
        <end position="11"/>
    </location>
</feature>
<feature type="region of interest" description="Disordered" evidence="1">
    <location>
        <begin position="1"/>
        <end position="97"/>
    </location>
</feature>
<organism evidence="2 3">
    <name type="scientific">Sordaria macrospora (strain ATCC MYA-333 / DSM 997 / K(L3346) / K-hell)</name>
    <dbReference type="NCBI Taxonomy" id="771870"/>
    <lineage>
        <taxon>Eukaryota</taxon>
        <taxon>Fungi</taxon>
        <taxon>Dikarya</taxon>
        <taxon>Ascomycota</taxon>
        <taxon>Pezizomycotina</taxon>
        <taxon>Sordariomycetes</taxon>
        <taxon>Sordariomycetidae</taxon>
        <taxon>Sordariales</taxon>
        <taxon>Sordariaceae</taxon>
        <taxon>Sordaria</taxon>
    </lineage>
</organism>
<dbReference type="Proteomes" id="UP000001881">
    <property type="component" value="Unassembled WGS sequence"/>
</dbReference>
<evidence type="ECO:0000313" key="3">
    <source>
        <dbReference type="Proteomes" id="UP000001881"/>
    </source>
</evidence>
<dbReference type="eggNOG" id="ENOG502RJSH">
    <property type="taxonomic scope" value="Eukaryota"/>
</dbReference>
<reference evidence="2 3" key="1">
    <citation type="journal article" date="2010" name="PLoS Genet.">
        <title>De novo assembly of a 40 Mb eukaryotic genome from short sequence reads: Sordaria macrospora, a model organism for fungal morphogenesis.</title>
        <authorList>
            <person name="Nowrousian M."/>
            <person name="Stajich J."/>
            <person name="Chu M."/>
            <person name="Engh I."/>
            <person name="Espagne E."/>
            <person name="Halliday K."/>
            <person name="Kamerewerd J."/>
            <person name="Kempken F."/>
            <person name="Knab B."/>
            <person name="Kuo H.C."/>
            <person name="Osiewacz H.D."/>
            <person name="Poeggeler S."/>
            <person name="Read N."/>
            <person name="Seiler S."/>
            <person name="Smith K."/>
            <person name="Zickler D."/>
            <person name="Kueck U."/>
            <person name="Freitag M."/>
        </authorList>
    </citation>
    <scope>NUCLEOTIDE SEQUENCE [LARGE SCALE GENOMIC DNA]</scope>
    <source>
        <strain evidence="3">ATCC MYA-333 / DSM 997 / K(L3346) / K-hell</strain>
        <tissue evidence="2">Mycelium</tissue>
    </source>
</reference>
<dbReference type="OMA" id="ANTGVHF"/>
<keyword evidence="3" id="KW-1185">Reference proteome</keyword>
<dbReference type="InParanoid" id="F7VYK8"/>
<comment type="caution">
    <text evidence="2">The sequence shown here is derived from an EMBL/GenBank/DDBJ whole genome shotgun (WGS) entry which is preliminary data.</text>
</comment>
<protein>
    <submittedName>
        <fullName evidence="2">WGS project CABT00000000 data, contig 2.13</fullName>
    </submittedName>
</protein>
<sequence length="428" mass="47646">MGAHPDKDNFKSPKRVSFQGLEKDVQPLPLKSALRKRHSFVQEESPAHEEQTTSSPEHYPAFPPADSGISTSSQNLFTHHTGPEGIQSDPKAAQYHPSFIPASPFQPRQLQPWQLGYNQQTAQCQTVIPYLPTTYQVNMSQYALAPANTGVHFQPQVGDTSTGPELHYYTPRHDGQLGLQVPVQQATQYMVSPPYTPNTSMMPQPVVGMQYPLHNQISYQVPYQSQYQMDYQTQYQTGAHQAWGQQQMQTFATEYLLTGHRLPECPFRCTFPAAAPPGYIVQQPVQQPFQQQPVMQPVLVQAQPVPGQPMMMAQPQPAYGPGATVIVAGNAPVAPMPAAPGAIHPEPALGIGLTAAEVAANNEQIAYENNMDEAQDFKPADDDPSRMYRCREVDGTWTLRNRFTVDNLGDCRWYMTDDGVFYAVRMQS</sequence>
<accession>F7VYK8</accession>